<dbReference type="GO" id="GO:0016020">
    <property type="term" value="C:membrane"/>
    <property type="evidence" value="ECO:0007669"/>
    <property type="project" value="GOC"/>
</dbReference>
<evidence type="ECO:0000256" key="2">
    <source>
        <dbReference type="ARBA" id="ARBA00012176"/>
    </source>
</evidence>
<feature type="chain" id="PRO_5030587828" description="N-acetylglucosaminylphosphatidylinositol deacetylase" evidence="3">
    <location>
        <begin position="17"/>
        <end position="220"/>
    </location>
</feature>
<reference evidence="4" key="1">
    <citation type="submission" date="2021-01" db="EMBL/GenBank/DDBJ databases">
        <authorList>
            <person name="Corre E."/>
            <person name="Pelletier E."/>
            <person name="Niang G."/>
            <person name="Scheremetjew M."/>
            <person name="Finn R."/>
            <person name="Kale V."/>
            <person name="Holt S."/>
            <person name="Cochrane G."/>
            <person name="Meng A."/>
            <person name="Brown T."/>
            <person name="Cohen L."/>
        </authorList>
    </citation>
    <scope>NUCLEOTIDE SEQUENCE</scope>
    <source>
        <strain evidence="4">RCC1130</strain>
    </source>
</reference>
<sequence>MFFMPTLCALSSCGIALHLLSLTSGNADGLGAARHAELMLVGAAVGAERVTVLNRTDFADGFAEEWNLSAASDAVVQYVKEAGVYFDKVLTFDEFGASHHPNHVDTHLAVRHAAHRLRKLAGTFLNLRTRTWAQVCMERAQAIMLSLAVHLCWRKTPSKARIRAAALLSRHSCCASWRAMGCHATQWKWFRKLHVLFSQYTYVNIIDVVWDTRFAHEASL</sequence>
<comment type="similarity">
    <text evidence="1">Belongs to the PIGL family.</text>
</comment>
<dbReference type="AlphaFoldDB" id="A0A7S0NV42"/>
<dbReference type="GO" id="GO:0005783">
    <property type="term" value="C:endoplasmic reticulum"/>
    <property type="evidence" value="ECO:0007669"/>
    <property type="project" value="TreeGrafter"/>
</dbReference>
<dbReference type="UniPathway" id="UPA00196"/>
<accession>A0A7S0NV42</accession>
<name>A0A7S0NV42_9EUKA</name>
<keyword evidence="3" id="KW-0732">Signal</keyword>
<dbReference type="EC" id="3.5.1.89" evidence="2"/>
<dbReference type="Pfam" id="PF02585">
    <property type="entry name" value="PIG-L"/>
    <property type="match status" value="1"/>
</dbReference>
<dbReference type="InterPro" id="IPR003737">
    <property type="entry name" value="GlcNAc_PI_deacetylase-related"/>
</dbReference>
<evidence type="ECO:0000256" key="1">
    <source>
        <dbReference type="ARBA" id="ARBA00006066"/>
    </source>
</evidence>
<organism evidence="4">
    <name type="scientific">Calcidiscus leptoporus</name>
    <dbReference type="NCBI Taxonomy" id="127549"/>
    <lineage>
        <taxon>Eukaryota</taxon>
        <taxon>Haptista</taxon>
        <taxon>Haptophyta</taxon>
        <taxon>Prymnesiophyceae</taxon>
        <taxon>Coccolithales</taxon>
        <taxon>Calcidiscaceae</taxon>
        <taxon>Calcidiscus</taxon>
    </lineage>
</organism>
<feature type="signal peptide" evidence="3">
    <location>
        <begin position="1"/>
        <end position="16"/>
    </location>
</feature>
<dbReference type="PANTHER" id="PTHR12993:SF11">
    <property type="entry name" value="N-ACETYLGLUCOSAMINYL-PHOSPHATIDYLINOSITOL DE-N-ACETYLASE"/>
    <property type="match status" value="1"/>
</dbReference>
<protein>
    <recommendedName>
        <fullName evidence="2">N-acetylglucosaminylphosphatidylinositol deacetylase</fullName>
        <ecNumber evidence="2">3.5.1.89</ecNumber>
    </recommendedName>
</protein>
<evidence type="ECO:0000313" key="4">
    <source>
        <dbReference type="EMBL" id="CAD8535613.1"/>
    </source>
</evidence>
<dbReference type="GO" id="GO:0000225">
    <property type="term" value="F:N-acetylglucosaminylphosphatidylinositol deacetylase activity"/>
    <property type="evidence" value="ECO:0007669"/>
    <property type="project" value="UniProtKB-EC"/>
</dbReference>
<dbReference type="PANTHER" id="PTHR12993">
    <property type="entry name" value="N-ACETYLGLUCOSAMINYL-PHOSPHATIDYLINOSITOL DE-N-ACETYLASE-RELATED"/>
    <property type="match status" value="1"/>
</dbReference>
<dbReference type="SUPFAM" id="SSF102588">
    <property type="entry name" value="LmbE-like"/>
    <property type="match status" value="1"/>
</dbReference>
<evidence type="ECO:0000256" key="3">
    <source>
        <dbReference type="SAM" id="SignalP"/>
    </source>
</evidence>
<dbReference type="GO" id="GO:0006506">
    <property type="term" value="P:GPI anchor biosynthetic process"/>
    <property type="evidence" value="ECO:0007669"/>
    <property type="project" value="UniProtKB-UniPathway"/>
</dbReference>
<dbReference type="InterPro" id="IPR024078">
    <property type="entry name" value="LmbE-like_dom_sf"/>
</dbReference>
<proteinExistence type="inferred from homology"/>
<dbReference type="EMBL" id="HBER01021637">
    <property type="protein sequence ID" value="CAD8535613.1"/>
    <property type="molecule type" value="Transcribed_RNA"/>
</dbReference>
<gene>
    <name evidence="4" type="ORF">CLEP1334_LOCUS10893</name>
</gene>
<dbReference type="Gene3D" id="3.40.50.10320">
    <property type="entry name" value="LmbE-like"/>
    <property type="match status" value="1"/>
</dbReference>